<dbReference type="Pfam" id="PF00087">
    <property type="entry name" value="Toxin_TOLIP"/>
    <property type="match status" value="2"/>
</dbReference>
<evidence type="ECO:0000313" key="5">
    <source>
        <dbReference type="Ensembl" id="ENSCCRP00000060815.2"/>
    </source>
</evidence>
<dbReference type="InterPro" id="IPR035076">
    <property type="entry name" value="Toxin/TOLIP"/>
</dbReference>
<evidence type="ECO:0000259" key="4">
    <source>
        <dbReference type="Pfam" id="PF00087"/>
    </source>
</evidence>
<dbReference type="Proteomes" id="UP001108240">
    <property type="component" value="Unplaced"/>
</dbReference>
<dbReference type="InterPro" id="IPR050918">
    <property type="entry name" value="CNF-like_PLA2_Inhibitor"/>
</dbReference>
<keyword evidence="2" id="KW-0964">Secreted</keyword>
<comment type="subcellular location">
    <subcellularLocation>
        <location evidence="1">Secreted</location>
    </subcellularLocation>
</comment>
<feature type="chain" id="PRO_5044674983" description="Snake toxin/toxin-like domain-containing protein" evidence="3">
    <location>
        <begin position="20"/>
        <end position="202"/>
    </location>
</feature>
<dbReference type="GeneTree" id="ENSGT00940000163304"/>
<dbReference type="PANTHER" id="PTHR20914:SF24">
    <property type="entry name" value="LYMPHOCYTE ANTIGEN 6 FAMILY MEMBER M2-RELATED"/>
    <property type="match status" value="1"/>
</dbReference>
<dbReference type="PANTHER" id="PTHR20914">
    <property type="entry name" value="LY6/PLAUR DOMAIN-CONTAINING PROTEIN 8"/>
    <property type="match status" value="1"/>
</dbReference>
<dbReference type="Ensembl" id="ENSCCRT00000065944.2">
    <property type="protein sequence ID" value="ENSCCRP00000060815.2"/>
    <property type="gene ID" value="ENSCCRG00000032712.2"/>
</dbReference>
<accession>A0A8C1DDM5</accession>
<keyword evidence="3" id="KW-0732">Signal</keyword>
<feature type="domain" description="Snake toxin/toxin-like" evidence="4">
    <location>
        <begin position="109"/>
        <end position="175"/>
    </location>
</feature>
<sequence length="202" mass="21851">MDLQISVFLLFNIFTAGHCLSCYECNNMMGSCAYQKEITCGSGTQCMSSTKVIQFCDRITTVKIKGCALTNNCTTWSLNFGSAKGSSLCCDTDLCNGQNPPDSSFNGQKCYYCDEQSCSNILSCSGSEDRCFEATGSFGGHSMFVKGCVSKAICNATTSDPIVRDMSCCEGHLCNHPDSVARKTTQSFLLLCCSLLSFVLLH</sequence>
<organism evidence="5 6">
    <name type="scientific">Cyprinus carpio carpio</name>
    <dbReference type="NCBI Taxonomy" id="630221"/>
    <lineage>
        <taxon>Eukaryota</taxon>
        <taxon>Metazoa</taxon>
        <taxon>Chordata</taxon>
        <taxon>Craniata</taxon>
        <taxon>Vertebrata</taxon>
        <taxon>Euteleostomi</taxon>
        <taxon>Actinopterygii</taxon>
        <taxon>Neopterygii</taxon>
        <taxon>Teleostei</taxon>
        <taxon>Ostariophysi</taxon>
        <taxon>Cypriniformes</taxon>
        <taxon>Cyprinidae</taxon>
        <taxon>Cyprininae</taxon>
        <taxon>Cyprinus</taxon>
    </lineage>
</organism>
<keyword evidence="6" id="KW-1185">Reference proteome</keyword>
<evidence type="ECO:0000313" key="6">
    <source>
        <dbReference type="Proteomes" id="UP001108240"/>
    </source>
</evidence>
<protein>
    <recommendedName>
        <fullName evidence="4">Snake toxin/toxin-like domain-containing protein</fullName>
    </recommendedName>
</protein>
<feature type="domain" description="Snake toxin/toxin-like" evidence="4">
    <location>
        <begin position="20"/>
        <end position="96"/>
    </location>
</feature>
<reference evidence="5" key="1">
    <citation type="submission" date="2025-05" db="UniProtKB">
        <authorList>
            <consortium name="Ensembl"/>
        </authorList>
    </citation>
    <scope>IDENTIFICATION</scope>
</reference>
<name>A0A8C1DDM5_CYPCA</name>
<evidence type="ECO:0000256" key="2">
    <source>
        <dbReference type="ARBA" id="ARBA00022525"/>
    </source>
</evidence>
<evidence type="ECO:0000256" key="1">
    <source>
        <dbReference type="ARBA" id="ARBA00004613"/>
    </source>
</evidence>
<dbReference type="OMA" id="GTEDYCI"/>
<proteinExistence type="predicted"/>
<dbReference type="GO" id="GO:0005576">
    <property type="term" value="C:extracellular region"/>
    <property type="evidence" value="ECO:0007669"/>
    <property type="project" value="UniProtKB-SubCell"/>
</dbReference>
<evidence type="ECO:0000256" key="3">
    <source>
        <dbReference type="SAM" id="SignalP"/>
    </source>
</evidence>
<dbReference type="AlphaFoldDB" id="A0A8C1DDM5"/>
<dbReference type="Ensembl" id="ENSCCRT00000142655.1">
    <property type="protein sequence ID" value="ENSCCRP00000143027.1"/>
    <property type="gene ID" value="ENSCCRG00000032712.2"/>
</dbReference>
<feature type="signal peptide" evidence="3">
    <location>
        <begin position="1"/>
        <end position="19"/>
    </location>
</feature>
<accession>A0A9J8ADF9</accession>